<dbReference type="KEGG" id="aca:ACP_1207"/>
<dbReference type="HOGENOM" id="CLU_062598_0_0_0"/>
<dbReference type="RefSeq" id="WP_015896357.1">
    <property type="nucleotide sequence ID" value="NC_012483.1"/>
</dbReference>
<dbReference type="Proteomes" id="UP000002207">
    <property type="component" value="Chromosome"/>
</dbReference>
<sequence length="390" mass="42186">MKAALPQLDTLALNEAVGQLHEAAAAKKCAPCGCLHGALRAIEQSFPAGERPSDLDEAVRSAREHTTQQKYECLGCQVCFPANALNALQVEGDTCPTEPDEERAGWPPLPGDFKVIRYGAPVAVCALNSTELMKTLTEARPDGLAIVGTMHTENLGIERVIRNTLANPNLRFLVICGTDTQQTVGHLPGQSLHSLFQNGLDEKGRIVGAKGKRPVLKNVTREEVQAFLAQVEPVSMISEENPATVTEQITACARRDPGIYPWPAGTVSVERIRARAPQRLTLDKAGYFVVYPDARRQELMVEHYSNQGALDCVLEGNSPASLYSEAIERKLLTRLDHAAYLGRELARAEQSLKTGEPFVQDKAPGDEEATETTHTSCGCSSGSCIGSTND</sequence>
<dbReference type="InterPro" id="IPR025595">
    <property type="entry name" value="PterinBD-DUF4346"/>
</dbReference>
<feature type="compositionally biased region" description="Low complexity" evidence="2">
    <location>
        <begin position="372"/>
        <end position="390"/>
    </location>
</feature>
<dbReference type="NCBIfam" id="NF002128">
    <property type="entry name" value="PRK00964.1-6"/>
    <property type="match status" value="1"/>
</dbReference>
<dbReference type="EMBL" id="CP001472">
    <property type="protein sequence ID" value="ACO31863.1"/>
    <property type="molecule type" value="Genomic_DNA"/>
</dbReference>
<dbReference type="Pfam" id="PF04208">
    <property type="entry name" value="MtrA"/>
    <property type="match status" value="1"/>
</dbReference>
<gene>
    <name evidence="4" type="ordered locus">ACP_1207</name>
</gene>
<dbReference type="GO" id="GO:0016740">
    <property type="term" value="F:transferase activity"/>
    <property type="evidence" value="ECO:0007669"/>
    <property type="project" value="UniProtKB-KW"/>
</dbReference>
<evidence type="ECO:0000313" key="5">
    <source>
        <dbReference type="Proteomes" id="UP000002207"/>
    </source>
</evidence>
<dbReference type="InterPro" id="IPR030688">
    <property type="entry name" value="MeTrfase_MtrA/MtxA"/>
</dbReference>
<dbReference type="InParanoid" id="C1F4T6"/>
<name>C1F4T6_ACIC5</name>
<reference evidence="4 5" key="1">
    <citation type="journal article" date="2009" name="Appl. Environ. Microbiol.">
        <title>Three genomes from the phylum Acidobacteria provide insight into the lifestyles of these microorganisms in soils.</title>
        <authorList>
            <person name="Ward N.L."/>
            <person name="Challacombe J.F."/>
            <person name="Janssen P.H."/>
            <person name="Henrissat B."/>
            <person name="Coutinho P.M."/>
            <person name="Wu M."/>
            <person name="Xie G."/>
            <person name="Haft D.H."/>
            <person name="Sait M."/>
            <person name="Badger J."/>
            <person name="Barabote R.D."/>
            <person name="Bradley B."/>
            <person name="Brettin T.S."/>
            <person name="Brinkac L.M."/>
            <person name="Bruce D."/>
            <person name="Creasy T."/>
            <person name="Daugherty S.C."/>
            <person name="Davidsen T.M."/>
            <person name="DeBoy R.T."/>
            <person name="Detter J.C."/>
            <person name="Dodson R.J."/>
            <person name="Durkin A.S."/>
            <person name="Ganapathy A."/>
            <person name="Gwinn-Giglio M."/>
            <person name="Han C.S."/>
            <person name="Khouri H."/>
            <person name="Kiss H."/>
            <person name="Kothari S.P."/>
            <person name="Madupu R."/>
            <person name="Nelson K.E."/>
            <person name="Nelson W.C."/>
            <person name="Paulsen I."/>
            <person name="Penn K."/>
            <person name="Ren Q."/>
            <person name="Rosovitz M.J."/>
            <person name="Selengut J.D."/>
            <person name="Shrivastava S."/>
            <person name="Sullivan S.A."/>
            <person name="Tapia R."/>
            <person name="Thompson L.S."/>
            <person name="Watkins K.L."/>
            <person name="Yang Q."/>
            <person name="Yu C."/>
            <person name="Zafar N."/>
            <person name="Zhou L."/>
            <person name="Kuske C.R."/>
        </authorList>
    </citation>
    <scope>NUCLEOTIDE SEQUENCE [LARGE SCALE GENOMIC DNA]</scope>
    <source>
        <strain evidence="5">ATCC 51196 / DSM 11244 / BCRC 80197 / JCM 7670 / NBRC 15755 / NCIMB 13165 / 161</strain>
    </source>
</reference>
<accession>C1F4T6</accession>
<keyword evidence="5" id="KW-1185">Reference proteome</keyword>
<organism evidence="4 5">
    <name type="scientific">Acidobacterium capsulatum (strain ATCC 51196 / DSM 11244 / BCRC 80197 / JCM 7670 / NBRC 15755 / NCIMB 13165 / 161)</name>
    <dbReference type="NCBI Taxonomy" id="240015"/>
    <lineage>
        <taxon>Bacteria</taxon>
        <taxon>Pseudomonadati</taxon>
        <taxon>Acidobacteriota</taxon>
        <taxon>Terriglobia</taxon>
        <taxon>Terriglobales</taxon>
        <taxon>Acidobacteriaceae</taxon>
        <taxon>Acidobacterium</taxon>
    </lineage>
</organism>
<feature type="domain" description="DUF4346" evidence="3">
    <location>
        <begin position="282"/>
        <end position="361"/>
    </location>
</feature>
<feature type="region of interest" description="Disordered" evidence="2">
    <location>
        <begin position="352"/>
        <end position="390"/>
    </location>
</feature>
<dbReference type="Pfam" id="PF14251">
    <property type="entry name" value="PterinBD-DUF4346"/>
    <property type="match status" value="1"/>
</dbReference>
<evidence type="ECO:0000313" key="4">
    <source>
        <dbReference type="EMBL" id="ACO31863.1"/>
    </source>
</evidence>
<keyword evidence="1" id="KW-0808">Transferase</keyword>
<dbReference type="STRING" id="240015.ACP_1207"/>
<evidence type="ECO:0000256" key="1">
    <source>
        <dbReference type="ARBA" id="ARBA00022679"/>
    </source>
</evidence>
<evidence type="ECO:0000256" key="2">
    <source>
        <dbReference type="SAM" id="MobiDB-lite"/>
    </source>
</evidence>
<dbReference type="AlphaFoldDB" id="C1F4T6"/>
<proteinExistence type="predicted"/>
<protein>
    <submittedName>
        <fullName evidence="4">MtrA family protein</fullName>
    </submittedName>
</protein>
<dbReference type="eggNOG" id="COG4063">
    <property type="taxonomic scope" value="Bacteria"/>
</dbReference>
<evidence type="ECO:0000259" key="3">
    <source>
        <dbReference type="Pfam" id="PF14251"/>
    </source>
</evidence>